<keyword evidence="8" id="KW-0106">Calcium</keyword>
<reference evidence="17 18" key="1">
    <citation type="journal article" date="2006" name="Nature">
        <title>Global trends of whole-genome duplications revealed by the ciliate Paramecium tetraurelia.</title>
        <authorList>
            <consortium name="Genoscope"/>
            <person name="Aury J.-M."/>
            <person name="Jaillon O."/>
            <person name="Duret L."/>
            <person name="Noel B."/>
            <person name="Jubin C."/>
            <person name="Porcel B.M."/>
            <person name="Segurens B."/>
            <person name="Daubin V."/>
            <person name="Anthouard V."/>
            <person name="Aiach N."/>
            <person name="Arnaiz O."/>
            <person name="Billaut A."/>
            <person name="Beisson J."/>
            <person name="Blanc I."/>
            <person name="Bouhouche K."/>
            <person name="Camara F."/>
            <person name="Duharcourt S."/>
            <person name="Guigo R."/>
            <person name="Gogendeau D."/>
            <person name="Katinka M."/>
            <person name="Keller A.-M."/>
            <person name="Kissmehl R."/>
            <person name="Klotz C."/>
            <person name="Koll F."/>
            <person name="Le Moue A."/>
            <person name="Lepere C."/>
            <person name="Malinsky S."/>
            <person name="Nowacki M."/>
            <person name="Nowak J.K."/>
            <person name="Plattner H."/>
            <person name="Poulain J."/>
            <person name="Ruiz F."/>
            <person name="Serrano V."/>
            <person name="Zagulski M."/>
            <person name="Dessen P."/>
            <person name="Betermier M."/>
            <person name="Weissenbach J."/>
            <person name="Scarpelli C."/>
            <person name="Schachter V."/>
            <person name="Sperling L."/>
            <person name="Meyer E."/>
            <person name="Cohen J."/>
            <person name="Wincker P."/>
        </authorList>
    </citation>
    <scope>NUCLEOTIDE SEQUENCE [LARGE SCALE GENOMIC DNA]</scope>
    <source>
        <strain evidence="17 18">Stock d4-2</strain>
    </source>
</reference>
<proteinExistence type="inferred from homology"/>
<evidence type="ECO:0000256" key="11">
    <source>
        <dbReference type="ARBA" id="ARBA00023128"/>
    </source>
</evidence>
<evidence type="ECO:0000256" key="7">
    <source>
        <dbReference type="ARBA" id="ARBA00022792"/>
    </source>
</evidence>
<evidence type="ECO:0000256" key="4">
    <source>
        <dbReference type="ARBA" id="ARBA00022568"/>
    </source>
</evidence>
<evidence type="ECO:0000256" key="3">
    <source>
        <dbReference type="ARBA" id="ARBA00022448"/>
    </source>
</evidence>
<accession>A0BRP6</accession>
<evidence type="ECO:0000256" key="8">
    <source>
        <dbReference type="ARBA" id="ARBA00022837"/>
    </source>
</evidence>
<dbReference type="InterPro" id="IPR039055">
    <property type="entry name" value="MCU_fam"/>
</dbReference>
<keyword evidence="13" id="KW-0407">Ion channel</keyword>
<dbReference type="OrthoDB" id="294580at2759"/>
<sequence>MLLKSLFRFCSLKRYNFQDILMLQRFSQEESKNLNLKQEVLFFYFHSKKVFIKAEGTVLELQQAIRKQIDDVKSVGVYQQTTNDEQVEYASSTPMQLVLAEDMVLRLNQTENYIILNKVDNPPVIDLIDNYPITQHALHEYFQEIDVPQRTKVVLSNFIQKLLSEIEKHKELTYDKDLIMLIIKKVIMKLGIYSQAQKQVIDEQISFLEGKQNRLAHLKDSIIKELEMKEQTTLYQIYFYILMQIAFTQYGTYVVWGWDVMEPVTFMLGVTDMIIAYQFWMKTTKAYTFGNVLQNAVNKHLSKRLAEQFNYADELNDVNRMIEYLKFKQMVYSSDIYEVISVIEGAIEEKQAKLQAQEEEEEQLRSIFYH</sequence>
<evidence type="ECO:0000259" key="16">
    <source>
        <dbReference type="Pfam" id="PF04678"/>
    </source>
</evidence>
<evidence type="ECO:0000256" key="6">
    <source>
        <dbReference type="ARBA" id="ARBA00022692"/>
    </source>
</evidence>
<keyword evidence="5" id="KW-0107">Calcium channel</keyword>
<dbReference type="GO" id="GO:1990246">
    <property type="term" value="C:uniplex complex"/>
    <property type="evidence" value="ECO:0000318"/>
    <property type="project" value="GO_Central"/>
</dbReference>
<dbReference type="HOGENOM" id="CLU_766074_0_0_1"/>
<dbReference type="OMA" id="QTIMEFQ"/>
<keyword evidence="15" id="KW-0175">Coiled coil</keyword>
<keyword evidence="10" id="KW-0406">Ion transport</keyword>
<dbReference type="PANTHER" id="PTHR13462:SF10">
    <property type="entry name" value="CALCIUM UNIPORTER PROTEIN, MITOCHONDRIAL"/>
    <property type="match status" value="1"/>
</dbReference>
<dbReference type="Pfam" id="PF04678">
    <property type="entry name" value="MCU"/>
    <property type="match status" value="1"/>
</dbReference>
<dbReference type="KEGG" id="ptm:GSPATT00031444001"/>
<keyword evidence="18" id="KW-1185">Reference proteome</keyword>
<evidence type="ECO:0000256" key="9">
    <source>
        <dbReference type="ARBA" id="ARBA00022989"/>
    </source>
</evidence>
<dbReference type="InParanoid" id="A0BRP6"/>
<keyword evidence="12" id="KW-0472">Membrane</keyword>
<evidence type="ECO:0000256" key="14">
    <source>
        <dbReference type="ARBA" id="ARBA00036634"/>
    </source>
</evidence>
<dbReference type="STRING" id="5888.A0BRP6"/>
<evidence type="ECO:0000313" key="18">
    <source>
        <dbReference type="Proteomes" id="UP000000600"/>
    </source>
</evidence>
<keyword evidence="4" id="KW-0109">Calcium transport</keyword>
<dbReference type="GO" id="GO:0015292">
    <property type="term" value="F:uniporter activity"/>
    <property type="evidence" value="ECO:0000318"/>
    <property type="project" value="GO_Central"/>
</dbReference>
<feature type="coiled-coil region" evidence="15">
    <location>
        <begin position="340"/>
        <end position="367"/>
    </location>
</feature>
<evidence type="ECO:0000256" key="15">
    <source>
        <dbReference type="SAM" id="Coils"/>
    </source>
</evidence>
<name>A0BRP6_PARTE</name>
<evidence type="ECO:0000313" key="17">
    <source>
        <dbReference type="EMBL" id="CAK61213.1"/>
    </source>
</evidence>
<protein>
    <recommendedName>
        <fullName evidence="16">Calcium uniporter protein C-terminal domain-containing protein</fullName>
    </recommendedName>
</protein>
<dbReference type="eggNOG" id="ENOG502SZ2C">
    <property type="taxonomic scope" value="Eukaryota"/>
</dbReference>
<evidence type="ECO:0000256" key="10">
    <source>
        <dbReference type="ARBA" id="ARBA00023065"/>
    </source>
</evidence>
<comment type="subcellular location">
    <subcellularLocation>
        <location evidence="1">Mitochondrion inner membrane</location>
        <topology evidence="1">Multi-pass membrane protein</topology>
    </subcellularLocation>
</comment>
<dbReference type="Proteomes" id="UP000000600">
    <property type="component" value="Unassembled WGS sequence"/>
</dbReference>
<keyword evidence="6" id="KW-0812">Transmembrane</keyword>
<keyword evidence="9" id="KW-1133">Transmembrane helix</keyword>
<dbReference type="PANTHER" id="PTHR13462">
    <property type="entry name" value="CALCIUM UNIPORTER PROTEIN, MITOCHONDRIAL"/>
    <property type="match status" value="1"/>
</dbReference>
<feature type="domain" description="Calcium uniporter protein C-terminal" evidence="16">
    <location>
        <begin position="151"/>
        <end position="307"/>
    </location>
</feature>
<dbReference type="EMBL" id="CT868012">
    <property type="protein sequence ID" value="CAK61213.1"/>
    <property type="molecule type" value="Genomic_DNA"/>
</dbReference>
<comment type="similarity">
    <text evidence="2">Belongs to the MCU (TC 1.A.77) family.</text>
</comment>
<dbReference type="AlphaFoldDB" id="A0BRP6"/>
<organism evidence="17 18">
    <name type="scientific">Paramecium tetraurelia</name>
    <dbReference type="NCBI Taxonomy" id="5888"/>
    <lineage>
        <taxon>Eukaryota</taxon>
        <taxon>Sar</taxon>
        <taxon>Alveolata</taxon>
        <taxon>Ciliophora</taxon>
        <taxon>Intramacronucleata</taxon>
        <taxon>Oligohymenophorea</taxon>
        <taxon>Peniculida</taxon>
        <taxon>Parameciidae</taxon>
        <taxon>Paramecium</taxon>
    </lineage>
</organism>
<dbReference type="GO" id="GO:0036444">
    <property type="term" value="P:calcium import into the mitochondrion"/>
    <property type="evidence" value="ECO:0000318"/>
    <property type="project" value="GO_Central"/>
</dbReference>
<comment type="catalytic activity">
    <reaction evidence="14">
        <text>Ca(2+)(in) = Ca(2+)(out)</text>
        <dbReference type="Rhea" id="RHEA:29671"/>
        <dbReference type="ChEBI" id="CHEBI:29108"/>
    </reaction>
</comment>
<evidence type="ECO:0000256" key="13">
    <source>
        <dbReference type="ARBA" id="ARBA00023303"/>
    </source>
</evidence>
<evidence type="ECO:0000256" key="2">
    <source>
        <dbReference type="ARBA" id="ARBA00005653"/>
    </source>
</evidence>
<dbReference type="GeneID" id="5014395"/>
<dbReference type="InterPro" id="IPR006769">
    <property type="entry name" value="MCU_C"/>
</dbReference>
<dbReference type="GO" id="GO:0005262">
    <property type="term" value="F:calcium channel activity"/>
    <property type="evidence" value="ECO:0000318"/>
    <property type="project" value="GO_Central"/>
</dbReference>
<dbReference type="GO" id="GO:0051560">
    <property type="term" value="P:mitochondrial calcium ion homeostasis"/>
    <property type="evidence" value="ECO:0000318"/>
    <property type="project" value="GO_Central"/>
</dbReference>
<dbReference type="RefSeq" id="XP_001428611.1">
    <property type="nucleotide sequence ID" value="XM_001428574.1"/>
</dbReference>
<evidence type="ECO:0000256" key="12">
    <source>
        <dbReference type="ARBA" id="ARBA00023136"/>
    </source>
</evidence>
<keyword evidence="3" id="KW-0813">Transport</keyword>
<evidence type="ECO:0000256" key="1">
    <source>
        <dbReference type="ARBA" id="ARBA00004448"/>
    </source>
</evidence>
<keyword evidence="11" id="KW-0496">Mitochondrion</keyword>
<gene>
    <name evidence="17" type="ORF">GSPATT00031444001</name>
</gene>
<keyword evidence="7" id="KW-0999">Mitochondrion inner membrane</keyword>
<evidence type="ECO:0000256" key="5">
    <source>
        <dbReference type="ARBA" id="ARBA00022673"/>
    </source>
</evidence>